<dbReference type="RefSeq" id="WP_142057000.1">
    <property type="nucleotide sequence ID" value="NZ_VFPA01000003.1"/>
</dbReference>
<gene>
    <name evidence="1" type="ORF">FB558_4808</name>
</gene>
<dbReference type="AlphaFoldDB" id="A0A543DIA4"/>
<keyword evidence="2" id="KW-1185">Reference proteome</keyword>
<sequence>MGLRLPIGDVTVLLGPALARLRVMAQLDESSGRASGRACVGVQRLVAGPEDTVADRLEALASAARGDAAIVLVDRFTDGLAAHERASLLRRLHAVADGRAVLVNDRDPVAALAAADGALRVDRSGGLSYEPVAELDYLAS</sequence>
<reference evidence="1 2" key="1">
    <citation type="submission" date="2019-06" db="EMBL/GenBank/DDBJ databases">
        <title>Sequencing the genomes of 1000 actinobacteria strains.</title>
        <authorList>
            <person name="Klenk H.-P."/>
        </authorList>
    </citation>
    <scope>NUCLEOTIDE SEQUENCE [LARGE SCALE GENOMIC DNA]</scope>
    <source>
        <strain evidence="1 2">DSM 45301</strain>
    </source>
</reference>
<organism evidence="1 2">
    <name type="scientific">Pseudonocardia kunmingensis</name>
    <dbReference type="NCBI Taxonomy" id="630975"/>
    <lineage>
        <taxon>Bacteria</taxon>
        <taxon>Bacillati</taxon>
        <taxon>Actinomycetota</taxon>
        <taxon>Actinomycetes</taxon>
        <taxon>Pseudonocardiales</taxon>
        <taxon>Pseudonocardiaceae</taxon>
        <taxon>Pseudonocardia</taxon>
    </lineage>
</organism>
<evidence type="ECO:0000313" key="1">
    <source>
        <dbReference type="EMBL" id="TQM09067.1"/>
    </source>
</evidence>
<comment type="caution">
    <text evidence="1">The sequence shown here is derived from an EMBL/GenBank/DDBJ whole genome shotgun (WGS) entry which is preliminary data.</text>
</comment>
<evidence type="ECO:0008006" key="3">
    <source>
        <dbReference type="Google" id="ProtNLM"/>
    </source>
</evidence>
<proteinExistence type="predicted"/>
<dbReference type="OrthoDB" id="5191969at2"/>
<accession>A0A543DIA4</accession>
<name>A0A543DIA4_9PSEU</name>
<evidence type="ECO:0000313" key="2">
    <source>
        <dbReference type="Proteomes" id="UP000315677"/>
    </source>
</evidence>
<dbReference type="Proteomes" id="UP000315677">
    <property type="component" value="Unassembled WGS sequence"/>
</dbReference>
<dbReference type="EMBL" id="VFPA01000003">
    <property type="protein sequence ID" value="TQM09067.1"/>
    <property type="molecule type" value="Genomic_DNA"/>
</dbReference>
<protein>
    <recommendedName>
        <fullName evidence="3">ABC transporter family protein</fullName>
    </recommendedName>
</protein>